<reference evidence="1" key="1">
    <citation type="submission" date="2022-08" db="EMBL/GenBank/DDBJ databases">
        <title>Genome Sequence of Lecanicillium fungicola.</title>
        <authorList>
            <person name="Buettner E."/>
        </authorList>
    </citation>
    <scope>NUCLEOTIDE SEQUENCE</scope>
    <source>
        <strain evidence="1">Babe33</strain>
    </source>
</reference>
<dbReference type="Proteomes" id="UP001143910">
    <property type="component" value="Unassembled WGS sequence"/>
</dbReference>
<gene>
    <name evidence="1" type="ORF">NQ176_g73</name>
</gene>
<accession>A0ACC1NZP5</accession>
<evidence type="ECO:0000313" key="2">
    <source>
        <dbReference type="Proteomes" id="UP001143910"/>
    </source>
</evidence>
<comment type="caution">
    <text evidence="1">The sequence shown here is derived from an EMBL/GenBank/DDBJ whole genome shotgun (WGS) entry which is preliminary data.</text>
</comment>
<organism evidence="1 2">
    <name type="scientific">Zarea fungicola</name>
    <dbReference type="NCBI Taxonomy" id="93591"/>
    <lineage>
        <taxon>Eukaryota</taxon>
        <taxon>Fungi</taxon>
        <taxon>Dikarya</taxon>
        <taxon>Ascomycota</taxon>
        <taxon>Pezizomycotina</taxon>
        <taxon>Sordariomycetes</taxon>
        <taxon>Hypocreomycetidae</taxon>
        <taxon>Hypocreales</taxon>
        <taxon>Cordycipitaceae</taxon>
        <taxon>Zarea</taxon>
    </lineage>
</organism>
<name>A0ACC1NZP5_9HYPO</name>
<protein>
    <submittedName>
        <fullName evidence="1">Uncharacterized protein</fullName>
    </submittedName>
</protein>
<proteinExistence type="predicted"/>
<dbReference type="EMBL" id="JANJQO010000002">
    <property type="protein sequence ID" value="KAJ2984301.1"/>
    <property type="molecule type" value="Genomic_DNA"/>
</dbReference>
<evidence type="ECO:0000313" key="1">
    <source>
        <dbReference type="EMBL" id="KAJ2984301.1"/>
    </source>
</evidence>
<keyword evidence="2" id="KW-1185">Reference proteome</keyword>
<sequence>MDFFHSSQFTDHVEALMAEHHVPGLSVGIALGKSETATRGFGFASVEKNESCTADTLFDIASSAKSLTAAAVALLVDDKTNHPNVQYEATMSSLLPEDFVMPDAHYTDGVTVEDVLSHRTGMASHDNSYMGIHAAQPDNARSITRNLRNLKVAAPLRSRYLYCNMMYTAATHLVEVETGTSFAEFLEHRFFNPLGMQSTSLQPARAREKGHGDRIAKGHLWNKGSYHEFDTPDCPEGQGAGSVISSANDFIKWVKALMNQESPINEQIYQGLTKMRSIVNPNARRLKPHTTPAVYAAGMEVYYYRGEMVVAHDGNIPGFGSRFVFLPNKKLGVVVLGNSSGAGAVSNLTIRALIDEILNVPSSDRQLRAKPQPKKISIRSAPAIENEATAGTDGGASLPTAPTGKKAKKGNKPEKSPETPLEAYLGTFTNTGYRSIVVQIKEGKLFVDASDRAFGFTLTFEHKRQQREYVAHLCDTLEGGDDPMDAEFVFENNRAVRLGLDLEPAIRDLVWFDLVTPPA</sequence>